<protein>
    <submittedName>
        <fullName evidence="1">Glycosyltransferase</fullName>
    </submittedName>
</protein>
<organism evidence="1 2">
    <name type="scientific">Leifsonia williamsii</name>
    <dbReference type="NCBI Taxonomy" id="3035919"/>
    <lineage>
        <taxon>Bacteria</taxon>
        <taxon>Bacillati</taxon>
        <taxon>Actinomycetota</taxon>
        <taxon>Actinomycetes</taxon>
        <taxon>Micrococcales</taxon>
        <taxon>Microbacteriaceae</taxon>
        <taxon>Leifsonia</taxon>
    </lineage>
</organism>
<proteinExistence type="predicted"/>
<name>A0ABT8K988_9MICO</name>
<reference evidence="1" key="1">
    <citation type="submission" date="2023-06" db="EMBL/GenBank/DDBJ databases">
        <title>MT1 and MT2 Draft Genomes of Novel Species.</title>
        <authorList>
            <person name="Venkateswaran K."/>
        </authorList>
    </citation>
    <scope>NUCLEOTIDE SEQUENCE</scope>
    <source>
        <strain evidence="1">F6_8S_P_1B</strain>
    </source>
</reference>
<gene>
    <name evidence="1" type="ORF">P5G50_00350</name>
</gene>
<dbReference type="InterPro" id="IPR021466">
    <property type="entry name" value="Put_rhamnosyl_transferase"/>
</dbReference>
<accession>A0ABT8K988</accession>
<evidence type="ECO:0000313" key="2">
    <source>
        <dbReference type="Proteomes" id="UP001174208"/>
    </source>
</evidence>
<evidence type="ECO:0000313" key="1">
    <source>
        <dbReference type="EMBL" id="MDN4612884.1"/>
    </source>
</evidence>
<keyword evidence="2" id="KW-1185">Reference proteome</keyword>
<dbReference type="Proteomes" id="UP001174208">
    <property type="component" value="Unassembled WGS sequence"/>
</dbReference>
<dbReference type="Pfam" id="PF11316">
    <property type="entry name" value="Rhamno_transf"/>
    <property type="match status" value="1"/>
</dbReference>
<comment type="caution">
    <text evidence="1">The sequence shown here is derived from an EMBL/GenBank/DDBJ whole genome shotgun (WGS) entry which is preliminary data.</text>
</comment>
<sequence>MSERFDQVVLTRFNLPSEGYESLVRAQEGWLRSRVGLFERYCLPSMRAQTARATWIVYFDPESPQWLLEWIARVNDGDFLPRFRATISPAELVADIRAAVLTTSGALRGGLITTNLDNDDALASDFLARTAAAARPGERTAIYLADGIIADRDGAYRRIDRHNAFCSVAEPWEAPVTCWAAAHNRLGETMPVRSLRGRPAWLQVIHGENVSNRVRGRLVSPARSRAAFGDLLDDRPEPGALRIARDRVLGMPARAAREAARATAKRTAVALLGRDSLDAVKFRVARLTGHRARSDGAR</sequence>
<dbReference type="RefSeq" id="WP_301209704.1">
    <property type="nucleotide sequence ID" value="NZ_JAROCF010000001.1"/>
</dbReference>
<dbReference type="EMBL" id="JAROCF010000001">
    <property type="protein sequence ID" value="MDN4612884.1"/>
    <property type="molecule type" value="Genomic_DNA"/>
</dbReference>